<comment type="caution">
    <text evidence="1">The sequence shown here is derived from an EMBL/GenBank/DDBJ whole genome shotgun (WGS) entry which is preliminary data.</text>
</comment>
<sequence>MDEAAAAESEGVPLCSGGHGALVFLRFIIHDHDNLLYCSFVMEYDIRTVPDIVTLVTTIGVIYMIRFELRTSHRSRAEEDGVAIGEEEEAIEEVEHLAVGLMDGDDDRHPLAAGEARDPVDDVIGGGVVEAAGGLVEEEERRPGEELDADADASPLIPLMCHPPILVSMAAANPISLIVASALARFAGVDMESSSWSCAE</sequence>
<evidence type="ECO:0000313" key="1">
    <source>
        <dbReference type="EMBL" id="KAG6473440.1"/>
    </source>
</evidence>
<dbReference type="EMBL" id="JACMSC010000019">
    <property type="protein sequence ID" value="KAG6473440.1"/>
    <property type="molecule type" value="Genomic_DNA"/>
</dbReference>
<proteinExistence type="predicted"/>
<keyword evidence="2" id="KW-1185">Reference proteome</keyword>
<dbReference type="AlphaFoldDB" id="A0A8J5C5P3"/>
<name>A0A8J5C5P3_ZINOF</name>
<evidence type="ECO:0000313" key="2">
    <source>
        <dbReference type="Proteomes" id="UP000734854"/>
    </source>
</evidence>
<organism evidence="1 2">
    <name type="scientific">Zingiber officinale</name>
    <name type="common">Ginger</name>
    <name type="synonym">Amomum zingiber</name>
    <dbReference type="NCBI Taxonomy" id="94328"/>
    <lineage>
        <taxon>Eukaryota</taxon>
        <taxon>Viridiplantae</taxon>
        <taxon>Streptophyta</taxon>
        <taxon>Embryophyta</taxon>
        <taxon>Tracheophyta</taxon>
        <taxon>Spermatophyta</taxon>
        <taxon>Magnoliopsida</taxon>
        <taxon>Liliopsida</taxon>
        <taxon>Zingiberales</taxon>
        <taxon>Zingiberaceae</taxon>
        <taxon>Zingiber</taxon>
    </lineage>
</organism>
<reference evidence="1 2" key="1">
    <citation type="submission" date="2020-08" db="EMBL/GenBank/DDBJ databases">
        <title>Plant Genome Project.</title>
        <authorList>
            <person name="Zhang R.-G."/>
        </authorList>
    </citation>
    <scope>NUCLEOTIDE SEQUENCE [LARGE SCALE GENOMIC DNA]</scope>
    <source>
        <tissue evidence="1">Rhizome</tissue>
    </source>
</reference>
<dbReference type="Proteomes" id="UP000734854">
    <property type="component" value="Unassembled WGS sequence"/>
</dbReference>
<protein>
    <submittedName>
        <fullName evidence="1">Uncharacterized protein</fullName>
    </submittedName>
</protein>
<gene>
    <name evidence="1" type="ORF">ZIOFF_067356</name>
</gene>
<accession>A0A8J5C5P3</accession>